<accession>A0ABR2Z8N1</accession>
<reference evidence="1 2" key="1">
    <citation type="submission" date="2024-05" db="EMBL/GenBank/DDBJ databases">
        <title>A draft genome resource for the thread blight pathogen Marasmius tenuissimus strain MS-2.</title>
        <authorList>
            <person name="Yulfo-Soto G.E."/>
            <person name="Baruah I.K."/>
            <person name="Amoako-Attah I."/>
            <person name="Bukari Y."/>
            <person name="Meinhardt L.W."/>
            <person name="Bailey B.A."/>
            <person name="Cohen S.P."/>
        </authorList>
    </citation>
    <scope>NUCLEOTIDE SEQUENCE [LARGE SCALE GENOMIC DNA]</scope>
    <source>
        <strain evidence="1 2">MS-2</strain>
    </source>
</reference>
<organism evidence="1 2">
    <name type="scientific">Marasmius tenuissimus</name>
    <dbReference type="NCBI Taxonomy" id="585030"/>
    <lineage>
        <taxon>Eukaryota</taxon>
        <taxon>Fungi</taxon>
        <taxon>Dikarya</taxon>
        <taxon>Basidiomycota</taxon>
        <taxon>Agaricomycotina</taxon>
        <taxon>Agaricomycetes</taxon>
        <taxon>Agaricomycetidae</taxon>
        <taxon>Agaricales</taxon>
        <taxon>Marasmiineae</taxon>
        <taxon>Marasmiaceae</taxon>
        <taxon>Marasmius</taxon>
    </lineage>
</organism>
<comment type="caution">
    <text evidence="1">The sequence shown here is derived from an EMBL/GenBank/DDBJ whole genome shotgun (WGS) entry which is preliminary data.</text>
</comment>
<dbReference type="Proteomes" id="UP001437256">
    <property type="component" value="Unassembled WGS sequence"/>
</dbReference>
<dbReference type="EMBL" id="JBBXMP010000378">
    <property type="protein sequence ID" value="KAL0058052.1"/>
    <property type="molecule type" value="Genomic_DNA"/>
</dbReference>
<evidence type="ECO:0000313" key="2">
    <source>
        <dbReference type="Proteomes" id="UP001437256"/>
    </source>
</evidence>
<gene>
    <name evidence="1" type="ORF">AAF712_015287</name>
</gene>
<evidence type="ECO:0000313" key="1">
    <source>
        <dbReference type="EMBL" id="KAL0058052.1"/>
    </source>
</evidence>
<protein>
    <submittedName>
        <fullName evidence="1">Uncharacterized protein</fullName>
    </submittedName>
</protein>
<proteinExistence type="predicted"/>
<keyword evidence="2" id="KW-1185">Reference proteome</keyword>
<name>A0ABR2Z8N1_9AGAR</name>
<sequence>MAHSLDHSTARNANYSQDCQACYGTPYIHQQPRSLPYRPPNLSEMNVASIDAMNDSMGRLTSTAFDTAADPSVLTSQWNMPVAPSTVNSNNVNNFYSFLPDPSYPSCAAATVVPMNTTIFEGYYPQTGVLPETPAANLDYMLFTAVNNSLSALGYRHNPVPYSTPAAYFPTDPIMNTTDASVPSGYTPSILNCSREMSGTTAPE</sequence>